<reference evidence="1 2" key="1">
    <citation type="submission" date="2012-10" db="EMBL/GenBank/DDBJ databases">
        <title>Genome sequencing and analysis of entomopathogenic fungi Beauveria bassiana D1-5.</title>
        <authorList>
            <person name="Li Q."/>
            <person name="Wang L."/>
            <person name="Zhang Z."/>
            <person name="Wang Q."/>
            <person name="Ren J."/>
            <person name="Wang M."/>
            <person name="Xu W."/>
            <person name="Wang J."/>
            <person name="Lu Y."/>
            <person name="Du Q."/>
            <person name="Sun Z."/>
        </authorList>
    </citation>
    <scope>NUCLEOTIDE SEQUENCE [LARGE SCALE GENOMIC DNA]</scope>
    <source>
        <strain evidence="1 2">D1-5</strain>
    </source>
</reference>
<comment type="caution">
    <text evidence="1">The sequence shown here is derived from an EMBL/GenBank/DDBJ whole genome shotgun (WGS) entry which is preliminary data.</text>
</comment>
<dbReference type="AlphaFoldDB" id="A0A0A2VYE4"/>
<name>A0A0A2VYE4_BEABA</name>
<protein>
    <submittedName>
        <fullName evidence="1">Uncharacterized protein</fullName>
    </submittedName>
</protein>
<dbReference type="EMBL" id="ANFO01000218">
    <property type="protein sequence ID" value="KGQ11412.1"/>
    <property type="molecule type" value="Genomic_DNA"/>
</dbReference>
<evidence type="ECO:0000313" key="1">
    <source>
        <dbReference type="EMBL" id="KGQ11412.1"/>
    </source>
</evidence>
<proteinExistence type="predicted"/>
<organism evidence="1 2">
    <name type="scientific">Beauveria bassiana D1-5</name>
    <dbReference type="NCBI Taxonomy" id="1245745"/>
    <lineage>
        <taxon>Eukaryota</taxon>
        <taxon>Fungi</taxon>
        <taxon>Dikarya</taxon>
        <taxon>Ascomycota</taxon>
        <taxon>Pezizomycotina</taxon>
        <taxon>Sordariomycetes</taxon>
        <taxon>Hypocreomycetidae</taxon>
        <taxon>Hypocreales</taxon>
        <taxon>Cordycipitaceae</taxon>
        <taxon>Beauveria</taxon>
    </lineage>
</organism>
<evidence type="ECO:0000313" key="2">
    <source>
        <dbReference type="Proteomes" id="UP000030106"/>
    </source>
</evidence>
<dbReference type="Proteomes" id="UP000030106">
    <property type="component" value="Unassembled WGS sequence"/>
</dbReference>
<accession>A0A0A2VYE4</accession>
<sequence>MRIPPSGPMAFHQAVAQNDIATIQKLRQQGYKPVALDQHGNSPLDALATRRDIDGPTRARLYHSLLASLNPSAPAGYVKPEAFHGSPWGFEILRSGALKGGVNDPKGGSQSLEGKVFFSDRTRESSNKFETRENLRQKPRVYAKGLGIKPTTVETRSNLYVLSKAINHASSASHFPASTLTLKSSNNLEEAVYDSLVRLLSNNGYRLKKETPEQILQQTGVPAHIKFVDNSHPPGGEQTRKLIGNAFKRIENEMVGGKLPFLNLLNDGQTLPLVFGFSKVNNLKTHTIHNSLSNTASMFNYQAENHPLSGTANGGKLKEIEVKSLADLATLTLACKAQNVALPKDTLIRINPTPNEKKQHGLKALYLDSSALARFSHALLGSDTANMGRMTLGQLQSLNHSLREKAENGSLRIR</sequence>
<dbReference type="HOGENOM" id="CLU_620918_0_0_1"/>
<gene>
    <name evidence="1" type="ORF">BBAD15_g2839</name>
</gene>